<reference evidence="1" key="1">
    <citation type="submission" date="2014-11" db="EMBL/GenBank/DDBJ databases">
        <authorList>
            <person name="Amaro Gonzalez C."/>
        </authorList>
    </citation>
    <scope>NUCLEOTIDE SEQUENCE</scope>
</reference>
<evidence type="ECO:0000313" key="1">
    <source>
        <dbReference type="EMBL" id="JAH15085.1"/>
    </source>
</evidence>
<dbReference type="AlphaFoldDB" id="A0A0E9QFH7"/>
<dbReference type="EMBL" id="GBXM01093492">
    <property type="protein sequence ID" value="JAH15085.1"/>
    <property type="molecule type" value="Transcribed_RNA"/>
</dbReference>
<proteinExistence type="predicted"/>
<organism evidence="1">
    <name type="scientific">Anguilla anguilla</name>
    <name type="common">European freshwater eel</name>
    <name type="synonym">Muraena anguilla</name>
    <dbReference type="NCBI Taxonomy" id="7936"/>
    <lineage>
        <taxon>Eukaryota</taxon>
        <taxon>Metazoa</taxon>
        <taxon>Chordata</taxon>
        <taxon>Craniata</taxon>
        <taxon>Vertebrata</taxon>
        <taxon>Euteleostomi</taxon>
        <taxon>Actinopterygii</taxon>
        <taxon>Neopterygii</taxon>
        <taxon>Teleostei</taxon>
        <taxon>Anguilliformes</taxon>
        <taxon>Anguillidae</taxon>
        <taxon>Anguilla</taxon>
    </lineage>
</organism>
<sequence>MSVCVLGSFLFSIHFISLKTGIERFR</sequence>
<protein>
    <submittedName>
        <fullName evidence="1">Uncharacterized protein</fullName>
    </submittedName>
</protein>
<reference evidence="1" key="2">
    <citation type="journal article" date="2015" name="Fish Shellfish Immunol.">
        <title>Early steps in the European eel (Anguilla anguilla)-Vibrio vulnificus interaction in the gills: Role of the RtxA13 toxin.</title>
        <authorList>
            <person name="Callol A."/>
            <person name="Pajuelo D."/>
            <person name="Ebbesson L."/>
            <person name="Teles M."/>
            <person name="MacKenzie S."/>
            <person name="Amaro C."/>
        </authorList>
    </citation>
    <scope>NUCLEOTIDE SEQUENCE</scope>
</reference>
<accession>A0A0E9QFH7</accession>
<name>A0A0E9QFH7_ANGAN</name>